<evidence type="ECO:0000313" key="1">
    <source>
        <dbReference type="EMBL" id="KIJ10830.1"/>
    </source>
</evidence>
<dbReference type="EMBL" id="KN819395">
    <property type="protein sequence ID" value="KIJ10830.1"/>
    <property type="molecule type" value="Genomic_DNA"/>
</dbReference>
<dbReference type="OrthoDB" id="2794896at2759"/>
<name>A0A0C9T548_PAXIN</name>
<organism evidence="1 2">
    <name type="scientific">Paxillus involutus ATCC 200175</name>
    <dbReference type="NCBI Taxonomy" id="664439"/>
    <lineage>
        <taxon>Eukaryota</taxon>
        <taxon>Fungi</taxon>
        <taxon>Dikarya</taxon>
        <taxon>Basidiomycota</taxon>
        <taxon>Agaricomycotina</taxon>
        <taxon>Agaricomycetes</taxon>
        <taxon>Agaricomycetidae</taxon>
        <taxon>Boletales</taxon>
        <taxon>Paxilineae</taxon>
        <taxon>Paxillaceae</taxon>
        <taxon>Paxillus</taxon>
    </lineage>
</organism>
<sequence>MNSLQGITLDQFSDWEQFLLALSSESPPSAAPEGQLTCEWAEEFGTCGSPLSRDPKIACLHFRDEHGIRGGEKEAITCCWDGCSVAPMQRCSLIRHILAVHLRTLQWTCPLCGNRFSRKDTAHQCLGA</sequence>
<proteinExistence type="predicted"/>
<accession>A0A0C9T548</accession>
<evidence type="ECO:0008006" key="3">
    <source>
        <dbReference type="Google" id="ProtNLM"/>
    </source>
</evidence>
<dbReference type="AlphaFoldDB" id="A0A0C9T548"/>
<reference evidence="2" key="2">
    <citation type="submission" date="2015-01" db="EMBL/GenBank/DDBJ databases">
        <title>Evolutionary Origins and Diversification of the Mycorrhizal Mutualists.</title>
        <authorList>
            <consortium name="DOE Joint Genome Institute"/>
            <consortium name="Mycorrhizal Genomics Consortium"/>
            <person name="Kohler A."/>
            <person name="Kuo A."/>
            <person name="Nagy L.G."/>
            <person name="Floudas D."/>
            <person name="Copeland A."/>
            <person name="Barry K.W."/>
            <person name="Cichocki N."/>
            <person name="Veneault-Fourrey C."/>
            <person name="LaButti K."/>
            <person name="Lindquist E.A."/>
            <person name="Lipzen A."/>
            <person name="Lundell T."/>
            <person name="Morin E."/>
            <person name="Murat C."/>
            <person name="Riley R."/>
            <person name="Ohm R."/>
            <person name="Sun H."/>
            <person name="Tunlid A."/>
            <person name="Henrissat B."/>
            <person name="Grigoriev I.V."/>
            <person name="Hibbett D.S."/>
            <person name="Martin F."/>
        </authorList>
    </citation>
    <scope>NUCLEOTIDE SEQUENCE [LARGE SCALE GENOMIC DNA]</scope>
    <source>
        <strain evidence="2">ATCC 200175</strain>
    </source>
</reference>
<dbReference type="HOGENOM" id="CLU_2050366_0_0_1"/>
<keyword evidence="2" id="KW-1185">Reference proteome</keyword>
<reference evidence="1 2" key="1">
    <citation type="submission" date="2014-06" db="EMBL/GenBank/DDBJ databases">
        <authorList>
            <consortium name="DOE Joint Genome Institute"/>
            <person name="Kuo A."/>
            <person name="Kohler A."/>
            <person name="Nagy L.G."/>
            <person name="Floudas D."/>
            <person name="Copeland A."/>
            <person name="Barry K.W."/>
            <person name="Cichocki N."/>
            <person name="Veneault-Fourrey C."/>
            <person name="LaButti K."/>
            <person name="Lindquist E.A."/>
            <person name="Lipzen A."/>
            <person name="Lundell T."/>
            <person name="Morin E."/>
            <person name="Murat C."/>
            <person name="Sun H."/>
            <person name="Tunlid A."/>
            <person name="Henrissat B."/>
            <person name="Grigoriev I.V."/>
            <person name="Hibbett D.S."/>
            <person name="Martin F."/>
            <person name="Nordberg H.P."/>
            <person name="Cantor M.N."/>
            <person name="Hua S.X."/>
        </authorList>
    </citation>
    <scope>NUCLEOTIDE SEQUENCE [LARGE SCALE GENOMIC DNA]</scope>
    <source>
        <strain evidence="1 2">ATCC 200175</strain>
    </source>
</reference>
<evidence type="ECO:0000313" key="2">
    <source>
        <dbReference type="Proteomes" id="UP000053647"/>
    </source>
</evidence>
<gene>
    <name evidence="1" type="ORF">PAXINDRAFT_172048</name>
</gene>
<dbReference type="Proteomes" id="UP000053647">
    <property type="component" value="Unassembled WGS sequence"/>
</dbReference>
<protein>
    <recommendedName>
        <fullName evidence="3">C2H2-type domain-containing protein</fullName>
    </recommendedName>
</protein>
<dbReference type="Gene3D" id="3.30.160.60">
    <property type="entry name" value="Classic Zinc Finger"/>
    <property type="match status" value="1"/>
</dbReference>